<dbReference type="VEuPathDB" id="PlasmoDB:PYYM_0933000"/>
<evidence type="ECO:0000256" key="7">
    <source>
        <dbReference type="ARBA" id="ARBA00022892"/>
    </source>
</evidence>
<keyword evidence="4 12" id="KW-0812">Transmembrane</keyword>
<evidence type="ECO:0000313" key="14">
    <source>
        <dbReference type="EMBL" id="VTZ78525.1"/>
    </source>
</evidence>
<dbReference type="PROSITE" id="PS50294">
    <property type="entry name" value="WD_REPEATS_REGION"/>
    <property type="match status" value="1"/>
</dbReference>
<evidence type="ECO:0000256" key="2">
    <source>
        <dbReference type="ARBA" id="ARBA00022448"/>
    </source>
</evidence>
<dbReference type="VEuPathDB" id="PlasmoDB:PY17X_0933600"/>
<name>A0A077Y754_PLAYE</name>
<dbReference type="GO" id="GO:0015031">
    <property type="term" value="P:protein transport"/>
    <property type="evidence" value="ECO:0007669"/>
    <property type="project" value="UniProtKB-KW"/>
</dbReference>
<protein>
    <submittedName>
        <fullName evidence="13">Guanine nucleotide-exchange factor SEC12, putative</fullName>
    </submittedName>
</protein>
<evidence type="ECO:0000256" key="12">
    <source>
        <dbReference type="SAM" id="Phobius"/>
    </source>
</evidence>
<dbReference type="PANTHER" id="PTHR23284:SF0">
    <property type="entry name" value="PROLACTIN REGULATORY ELEMENT-BINDING PROTEIN"/>
    <property type="match status" value="1"/>
</dbReference>
<dbReference type="Pfam" id="PF00400">
    <property type="entry name" value="WD40"/>
    <property type="match status" value="3"/>
</dbReference>
<dbReference type="VEuPathDB" id="PlasmoDB:PY02153"/>
<dbReference type="EMBL" id="LM993663">
    <property type="protein sequence ID" value="VTZ78525.1"/>
    <property type="molecule type" value="Genomic_DNA"/>
</dbReference>
<evidence type="ECO:0000313" key="15">
    <source>
        <dbReference type="Proteomes" id="UP000072874"/>
    </source>
</evidence>
<evidence type="ECO:0000256" key="9">
    <source>
        <dbReference type="ARBA" id="ARBA00022989"/>
    </source>
</evidence>
<dbReference type="OMA" id="DDRPCCN"/>
<evidence type="ECO:0000256" key="3">
    <source>
        <dbReference type="ARBA" id="ARBA00022574"/>
    </source>
</evidence>
<reference evidence="13" key="2">
    <citation type="submission" date="2014-05" db="EMBL/GenBank/DDBJ databases">
        <authorList>
            <person name="Aslett A.Martin."/>
            <person name="De Silva Nishadi"/>
        </authorList>
    </citation>
    <scope>NUCLEOTIDE SEQUENCE</scope>
    <source>
        <strain evidence="13">YM</strain>
    </source>
</reference>
<keyword evidence="6" id="KW-0256">Endoplasmic reticulum</keyword>
<sequence length="423" mass="48940">MDEVKVSYLNYPIYGIGSNEKYVVTSGGGGGKNYGIEDILDINTFDEKEKQLQQIWSTTEQNGVVDGIIFVDKYNIWLGSVRNECIIFQINEESGPNILLNFITDVCKKNARQTVVRFSSNSNLILTGGEDKIVKLWKLTFTNNNKHKLIINDLYIDPKKAIEHLGDYKGHEDCIKDCDISKDEKIICTCSSDNSLKIWDTNSFVNLHTEQMKNPKNNNEKLNFRCCKFLKNINNSDEFTYKLLTTAYTSRGNSYLIIWNIYYNDKKEKFTCEKYKFVWLDDRPCCNIAISKDEKYIALGFSTGALKIYNYKYSLLAHYKKHELPITAMCFIKNDNYLLSAGADYSISCTHINSFSFRYLRKIWKISITMIIILILTLILLDCFNAGYDIRMNNLIRDFSNFGTKKKNNNTTIKPKNHTTDEL</sequence>
<dbReference type="PROSITE" id="PS50082">
    <property type="entry name" value="WD_REPEATS_2"/>
    <property type="match status" value="2"/>
</dbReference>
<evidence type="ECO:0000256" key="6">
    <source>
        <dbReference type="ARBA" id="ARBA00022824"/>
    </source>
</evidence>
<keyword evidence="7" id="KW-0931">ER-Golgi transport</keyword>
<organism evidence="13 16">
    <name type="scientific">Plasmodium yoelii</name>
    <dbReference type="NCBI Taxonomy" id="5861"/>
    <lineage>
        <taxon>Eukaryota</taxon>
        <taxon>Sar</taxon>
        <taxon>Alveolata</taxon>
        <taxon>Apicomplexa</taxon>
        <taxon>Aconoidasida</taxon>
        <taxon>Haemosporida</taxon>
        <taxon>Plasmodiidae</taxon>
        <taxon>Plasmodium</taxon>
        <taxon>Plasmodium (Vinckeia)</taxon>
    </lineage>
</organism>
<dbReference type="InterPro" id="IPR019775">
    <property type="entry name" value="WD40_repeat_CS"/>
</dbReference>
<dbReference type="AlphaFoldDB" id="A0A077Y754"/>
<proteinExistence type="predicted"/>
<evidence type="ECO:0000256" key="8">
    <source>
        <dbReference type="ARBA" id="ARBA00022927"/>
    </source>
</evidence>
<keyword evidence="10 12" id="KW-0472">Membrane</keyword>
<dbReference type="InterPro" id="IPR036322">
    <property type="entry name" value="WD40_repeat_dom_sf"/>
</dbReference>
<evidence type="ECO:0000313" key="16">
    <source>
        <dbReference type="Proteomes" id="UP000072904"/>
    </source>
</evidence>
<reference evidence="14" key="4">
    <citation type="submission" date="2019-05" db="EMBL/GenBank/DDBJ databases">
        <authorList>
            <consortium name="Pathogen Informatics"/>
        </authorList>
    </citation>
    <scope>NUCLEOTIDE SEQUENCE</scope>
    <source>
        <strain evidence="14">17X</strain>
    </source>
</reference>
<evidence type="ECO:0000256" key="4">
    <source>
        <dbReference type="ARBA" id="ARBA00022692"/>
    </source>
</evidence>
<accession>A0A077Y754</accession>
<dbReference type="GO" id="GO:0005085">
    <property type="term" value="F:guanyl-nucleotide exchange factor activity"/>
    <property type="evidence" value="ECO:0007669"/>
    <property type="project" value="InterPro"/>
</dbReference>
<dbReference type="EMBL" id="LK934637">
    <property type="protein sequence ID" value="CDU18108.1"/>
    <property type="molecule type" value="Genomic_DNA"/>
</dbReference>
<dbReference type="InterPro" id="IPR045260">
    <property type="entry name" value="Sec12-like"/>
</dbReference>
<feature type="repeat" description="WD" evidence="11">
    <location>
        <begin position="168"/>
        <end position="209"/>
    </location>
</feature>
<dbReference type="SUPFAM" id="SSF50978">
    <property type="entry name" value="WD40 repeat-like"/>
    <property type="match status" value="1"/>
</dbReference>
<dbReference type="VEuPathDB" id="PlasmoDB:Py17XNL_000900352"/>
<reference evidence="14" key="3">
    <citation type="submission" date="2014-05" db="EMBL/GenBank/DDBJ databases">
        <authorList>
            <person name="Aslett M.A."/>
            <person name="De Silva N."/>
        </authorList>
    </citation>
    <scope>NUCLEOTIDE SEQUENCE</scope>
    <source>
        <strain evidence="14">17X</strain>
    </source>
</reference>
<keyword evidence="5" id="KW-0677">Repeat</keyword>
<dbReference type="OrthoDB" id="2013972at2759"/>
<dbReference type="GO" id="GO:0005789">
    <property type="term" value="C:endoplasmic reticulum membrane"/>
    <property type="evidence" value="ECO:0007669"/>
    <property type="project" value="UniProtKB-SubCell"/>
</dbReference>
<dbReference type="SMART" id="SM00320">
    <property type="entry name" value="WD40"/>
    <property type="match status" value="4"/>
</dbReference>
<dbReference type="RefSeq" id="XP_730018.1">
    <property type="nucleotide sequence ID" value="XM_724925.1"/>
</dbReference>
<dbReference type="KEGG" id="pyo:PY17X_0933600"/>
<keyword evidence="9 12" id="KW-1133">Transmembrane helix</keyword>
<evidence type="ECO:0000256" key="10">
    <source>
        <dbReference type="ARBA" id="ARBA00023136"/>
    </source>
</evidence>
<keyword evidence="2" id="KW-0813">Transport</keyword>
<dbReference type="Gene3D" id="2.130.10.10">
    <property type="entry name" value="YVTN repeat-like/Quinoprotein amine dehydrogenase"/>
    <property type="match status" value="1"/>
</dbReference>
<dbReference type="GO" id="GO:0006888">
    <property type="term" value="P:endoplasmic reticulum to Golgi vesicle-mediated transport"/>
    <property type="evidence" value="ECO:0007669"/>
    <property type="project" value="TreeGrafter"/>
</dbReference>
<feature type="repeat" description="WD" evidence="11">
    <location>
        <begin position="116"/>
        <end position="139"/>
    </location>
</feature>
<dbReference type="PANTHER" id="PTHR23284">
    <property type="entry name" value="PROLACTIN REGULATORY ELEMENT BINDING PROTEIN"/>
    <property type="match status" value="1"/>
</dbReference>
<dbReference type="GeneID" id="3807321"/>
<dbReference type="Proteomes" id="UP000072874">
    <property type="component" value="Chromosome 9"/>
</dbReference>
<reference evidence="15 16" key="1">
    <citation type="journal article" date="2014" name="BMC Biol.">
        <title>A comprehensive evaluation of rodent malaria parasite genomes and gene expression.</title>
        <authorList>
            <person name="Otto T.D."/>
            <person name="Bohme U."/>
            <person name="Jackson A.P."/>
            <person name="Hunt M."/>
            <person name="Franke-Fayard B."/>
            <person name="Hoeijmakers W.A."/>
            <person name="Religa A.A."/>
            <person name="Robertson L."/>
            <person name="Sanders M."/>
            <person name="Ogun S.A."/>
            <person name="Cunningham D."/>
            <person name="Erhart A."/>
            <person name="Billker O."/>
            <person name="Khan S.M."/>
            <person name="Stunnenberg H.G."/>
            <person name="Langhorne J."/>
            <person name="Holder A.A."/>
            <person name="Waters A.P."/>
            <person name="Newbold C.I."/>
            <person name="Pain A."/>
            <person name="Berriman M."/>
            <person name="Janse C.J."/>
        </authorList>
    </citation>
    <scope>NUCLEOTIDE SEQUENCE [LARGE SCALE GENOMIC DNA]</scope>
    <source>
        <strain evidence="14 15">17X</strain>
        <strain evidence="13 16">YM</strain>
    </source>
</reference>
<evidence type="ECO:0000256" key="1">
    <source>
        <dbReference type="ARBA" id="ARBA00004389"/>
    </source>
</evidence>
<evidence type="ECO:0000313" key="13">
    <source>
        <dbReference type="EMBL" id="CDU18108.1"/>
    </source>
</evidence>
<feature type="transmembrane region" description="Helical" evidence="12">
    <location>
        <begin position="363"/>
        <end position="384"/>
    </location>
</feature>
<evidence type="ECO:0000256" key="5">
    <source>
        <dbReference type="ARBA" id="ARBA00022737"/>
    </source>
</evidence>
<gene>
    <name evidence="14" type="ORF">PY17X_0933600</name>
    <name evidence="13" type="ORF">PYYM_0933000</name>
</gene>
<dbReference type="GO" id="GO:0003400">
    <property type="term" value="P:regulation of COPII vesicle coating"/>
    <property type="evidence" value="ECO:0007669"/>
    <property type="project" value="TreeGrafter"/>
</dbReference>
<dbReference type="InterPro" id="IPR001680">
    <property type="entry name" value="WD40_rpt"/>
</dbReference>
<dbReference type="InterPro" id="IPR015943">
    <property type="entry name" value="WD40/YVTN_repeat-like_dom_sf"/>
</dbReference>
<evidence type="ECO:0000256" key="11">
    <source>
        <dbReference type="PROSITE-ProRule" id="PRU00221"/>
    </source>
</evidence>
<keyword evidence="3 11" id="KW-0853">WD repeat</keyword>
<dbReference type="Proteomes" id="UP000072904">
    <property type="component" value="Chromosome 9"/>
</dbReference>
<keyword evidence="8" id="KW-0653">Protein transport</keyword>
<comment type="subcellular location">
    <subcellularLocation>
        <location evidence="1">Endoplasmic reticulum membrane</location>
        <topology evidence="1">Single-pass membrane protein</topology>
    </subcellularLocation>
</comment>
<dbReference type="PROSITE" id="PS00678">
    <property type="entry name" value="WD_REPEATS_1"/>
    <property type="match status" value="1"/>
</dbReference>